<dbReference type="GO" id="GO:0099072">
    <property type="term" value="P:regulation of postsynaptic membrane neurotransmitter receptor levels"/>
    <property type="evidence" value="ECO:0007669"/>
    <property type="project" value="TreeGrafter"/>
</dbReference>
<dbReference type="PANTHER" id="PTHR46902">
    <property type="entry name" value="DOMON DOMAIN-CONTAINING PROTEIN FRRS1L"/>
    <property type="match status" value="1"/>
</dbReference>
<reference evidence="1 2" key="1">
    <citation type="submission" date="2020-02" db="EMBL/GenBank/DDBJ databases">
        <title>A chromosome-scale genome assembly of the black bullhead catfish (Ameiurus melas).</title>
        <authorList>
            <person name="Wen M."/>
            <person name="Zham M."/>
            <person name="Cabau C."/>
            <person name="Klopp C."/>
            <person name="Donnadieu C."/>
            <person name="Roques C."/>
            <person name="Bouchez O."/>
            <person name="Lampietro C."/>
            <person name="Jouanno E."/>
            <person name="Herpin A."/>
            <person name="Louis A."/>
            <person name="Berthelot C."/>
            <person name="Parey E."/>
            <person name="Roest-Crollius H."/>
            <person name="Braasch I."/>
            <person name="Postlethwait J."/>
            <person name="Robinson-Rechavi M."/>
            <person name="Echchiki A."/>
            <person name="Begum T."/>
            <person name="Montfort J."/>
            <person name="Schartl M."/>
            <person name="Bobe J."/>
            <person name="Guiguen Y."/>
        </authorList>
    </citation>
    <scope>NUCLEOTIDE SEQUENCE [LARGE SCALE GENOMIC DNA]</scope>
    <source>
        <strain evidence="1">M_S1</strain>
        <tissue evidence="1">Blood</tissue>
    </source>
</reference>
<dbReference type="Proteomes" id="UP000593565">
    <property type="component" value="Unassembled WGS sequence"/>
</dbReference>
<protein>
    <recommendedName>
        <fullName evidence="3">Ferric-chelate reductase 1</fullName>
    </recommendedName>
</protein>
<organism evidence="1 2">
    <name type="scientific">Ameiurus melas</name>
    <name type="common">Black bullhead</name>
    <name type="synonym">Silurus melas</name>
    <dbReference type="NCBI Taxonomy" id="219545"/>
    <lineage>
        <taxon>Eukaryota</taxon>
        <taxon>Metazoa</taxon>
        <taxon>Chordata</taxon>
        <taxon>Craniata</taxon>
        <taxon>Vertebrata</taxon>
        <taxon>Euteleostomi</taxon>
        <taxon>Actinopterygii</taxon>
        <taxon>Neopterygii</taxon>
        <taxon>Teleostei</taxon>
        <taxon>Ostariophysi</taxon>
        <taxon>Siluriformes</taxon>
        <taxon>Ictaluridae</taxon>
        <taxon>Ameiurus</taxon>
    </lineage>
</organism>
<gene>
    <name evidence="1" type="ORF">AMELA_G00066590</name>
</gene>
<dbReference type="PANTHER" id="PTHR46902:SF1">
    <property type="entry name" value="DOMON DOMAIN-CONTAINING PROTEIN FRRS1L"/>
    <property type="match status" value="1"/>
</dbReference>
<sequence>MKSHNICVFNSTKYLASYKTTNPFITDMEGKLIMVIMFVWAVCHLVKANLPTPTNVNTSITNTGCGSTKLCVSSPPNCDPSGNSSCFFSSIQVNNQIASIELSGTTSGYVALGLIASNQSEGGAVVFICGNSNNTVNSTFFFNTTTPNGTMLTSANVSTVYSLQGAFKQNQSLIQCTFNITTNLTITNSSNFIISNTTTSYIAIMNGSSIVTFHTGTTLNNANVVLNNIAPLNLTNSTMNDVNSTDTVQSPLNISRNGCGSSKMCLSMPSDCEPAGSGCFFMSSKVNNQNISLELSGRTSGYVALGLTKQNYTYVFVCGNNYNSSSNSSSFFFQTATQNGTVLTPANMSMVYYYQGQVTQNQNLIQCIFNTSITFNITTKAADTEYKVSIFNGTTNGKQLGNATPLLTTGGSLDLSNPSAPLSLTTQRPQTNPANGCNSVISLWTHVLAVLLSAMSLHFINSHSS</sequence>
<evidence type="ECO:0008006" key="3">
    <source>
        <dbReference type="Google" id="ProtNLM"/>
    </source>
</evidence>
<keyword evidence="2" id="KW-1185">Reference proteome</keyword>
<accession>A0A7J6B6X0</accession>
<evidence type="ECO:0000313" key="1">
    <source>
        <dbReference type="EMBL" id="KAF4089478.1"/>
    </source>
</evidence>
<evidence type="ECO:0000313" key="2">
    <source>
        <dbReference type="Proteomes" id="UP000593565"/>
    </source>
</evidence>
<proteinExistence type="predicted"/>
<dbReference type="GO" id="GO:1900449">
    <property type="term" value="P:regulation of glutamate receptor signaling pathway"/>
    <property type="evidence" value="ECO:0007669"/>
    <property type="project" value="InterPro"/>
</dbReference>
<dbReference type="InterPro" id="IPR042789">
    <property type="entry name" value="FRRS1L"/>
</dbReference>
<dbReference type="EMBL" id="JAAGNN010000005">
    <property type="protein sequence ID" value="KAF4089478.1"/>
    <property type="molecule type" value="Genomic_DNA"/>
</dbReference>
<dbReference type="AlphaFoldDB" id="A0A7J6B6X0"/>
<name>A0A7J6B6X0_AMEME</name>
<comment type="caution">
    <text evidence="1">The sequence shown here is derived from an EMBL/GenBank/DDBJ whole genome shotgun (WGS) entry which is preliminary data.</text>
</comment>